<dbReference type="AlphaFoldDB" id="A0A918TF57"/>
<feature type="transmembrane region" description="Helical" evidence="1">
    <location>
        <begin position="120"/>
        <end position="141"/>
    </location>
</feature>
<keyword evidence="1" id="KW-0472">Membrane</keyword>
<evidence type="ECO:0000313" key="2">
    <source>
        <dbReference type="EMBL" id="GHC43644.1"/>
    </source>
</evidence>
<reference evidence="2" key="2">
    <citation type="submission" date="2020-09" db="EMBL/GenBank/DDBJ databases">
        <authorList>
            <person name="Sun Q."/>
            <person name="Kim S."/>
        </authorList>
    </citation>
    <scope>NUCLEOTIDE SEQUENCE</scope>
    <source>
        <strain evidence="2">KCTC 23310</strain>
    </source>
</reference>
<protein>
    <submittedName>
        <fullName evidence="2">Uncharacterized protein</fullName>
    </submittedName>
</protein>
<name>A0A918TF57_9RHOB</name>
<keyword evidence="1" id="KW-0812">Transmembrane</keyword>
<reference evidence="2" key="1">
    <citation type="journal article" date="2014" name="Int. J. Syst. Evol. Microbiol.">
        <title>Complete genome sequence of Corynebacterium casei LMG S-19264T (=DSM 44701T), isolated from a smear-ripened cheese.</title>
        <authorList>
            <consortium name="US DOE Joint Genome Institute (JGI-PGF)"/>
            <person name="Walter F."/>
            <person name="Albersmeier A."/>
            <person name="Kalinowski J."/>
            <person name="Ruckert C."/>
        </authorList>
    </citation>
    <scope>NUCLEOTIDE SEQUENCE</scope>
    <source>
        <strain evidence="2">KCTC 23310</strain>
    </source>
</reference>
<keyword evidence="1" id="KW-1133">Transmembrane helix</keyword>
<dbReference type="RefSeq" id="WP_189409421.1">
    <property type="nucleotide sequence ID" value="NZ_BMYJ01000001.1"/>
</dbReference>
<accession>A0A918TF57</accession>
<keyword evidence="3" id="KW-1185">Reference proteome</keyword>
<evidence type="ECO:0000313" key="3">
    <source>
        <dbReference type="Proteomes" id="UP000638981"/>
    </source>
</evidence>
<evidence type="ECO:0000256" key="1">
    <source>
        <dbReference type="SAM" id="Phobius"/>
    </source>
</evidence>
<dbReference type="Proteomes" id="UP000638981">
    <property type="component" value="Unassembled WGS sequence"/>
</dbReference>
<comment type="caution">
    <text evidence="2">The sequence shown here is derived from an EMBL/GenBank/DDBJ whole genome shotgun (WGS) entry which is preliminary data.</text>
</comment>
<proteinExistence type="predicted"/>
<feature type="transmembrane region" description="Helical" evidence="1">
    <location>
        <begin position="51"/>
        <end position="72"/>
    </location>
</feature>
<feature type="transmembrane region" description="Helical" evidence="1">
    <location>
        <begin position="92"/>
        <end position="113"/>
    </location>
</feature>
<organism evidence="2 3">
    <name type="scientific">Neogemmobacter tilapiae</name>
    <dbReference type="NCBI Taxonomy" id="875041"/>
    <lineage>
        <taxon>Bacteria</taxon>
        <taxon>Pseudomonadati</taxon>
        <taxon>Pseudomonadota</taxon>
        <taxon>Alphaproteobacteria</taxon>
        <taxon>Rhodobacterales</taxon>
        <taxon>Paracoccaceae</taxon>
        <taxon>Neogemmobacter</taxon>
    </lineage>
</organism>
<dbReference type="EMBL" id="BMYJ01000001">
    <property type="protein sequence ID" value="GHC43644.1"/>
    <property type="molecule type" value="Genomic_DNA"/>
</dbReference>
<sequence length="175" mass="19226">MAKKKDTTTYVDTKAAPTFTKGTIYIGMNETLEVLPQTQAKRRARAESRGLLFLPVTIAVSLLVGGLAYAAVRFGRFRFMAEQGLPPETDTTIWLQNGGAAALLALVLAMVLGLRSPFRLLCVLGGVALAMAGFHNLVHLYPDTFAQVFSPEWVSRVRLSAPNESWLYMGEFKPF</sequence>
<gene>
    <name evidence="2" type="ORF">GCM10007315_00870</name>
</gene>